<dbReference type="SUPFAM" id="SSF52374">
    <property type="entry name" value="Nucleotidylyl transferase"/>
    <property type="match status" value="2"/>
</dbReference>
<comment type="subcellular location">
    <subcellularLocation>
        <location evidence="1">Mitochondrion</location>
    </subcellularLocation>
</comment>
<keyword evidence="5 11" id="KW-0547">Nucleotide-binding</keyword>
<evidence type="ECO:0000256" key="3">
    <source>
        <dbReference type="ARBA" id="ARBA00013161"/>
    </source>
</evidence>
<gene>
    <name evidence="12" type="ORF">BQ4739_LOCUS19583</name>
</gene>
<dbReference type="InterPro" id="IPR002306">
    <property type="entry name" value="Trp-tRNA-ligase"/>
</dbReference>
<dbReference type="PANTHER" id="PTHR43766:SF1">
    <property type="entry name" value="TRYPTOPHAN--TRNA LIGASE, MITOCHONDRIAL"/>
    <property type="match status" value="1"/>
</dbReference>
<evidence type="ECO:0000313" key="12">
    <source>
        <dbReference type="EMBL" id="SZX79304.1"/>
    </source>
</evidence>
<comment type="similarity">
    <text evidence="2 11">Belongs to the class-I aminoacyl-tRNA synthetase family.</text>
</comment>
<dbReference type="GO" id="GO:0005524">
    <property type="term" value="F:ATP binding"/>
    <property type="evidence" value="ECO:0007669"/>
    <property type="project" value="UniProtKB-KW"/>
</dbReference>
<dbReference type="AlphaFoldDB" id="A0A383WQ30"/>
<dbReference type="Gene3D" id="1.10.240.10">
    <property type="entry name" value="Tyrosyl-Transfer RNA Synthetase"/>
    <property type="match status" value="1"/>
</dbReference>
<dbReference type="STRING" id="3088.A0A383WQ30"/>
<dbReference type="GO" id="GO:0048608">
    <property type="term" value="P:reproductive structure development"/>
    <property type="evidence" value="ECO:0007669"/>
    <property type="project" value="UniProtKB-ARBA"/>
</dbReference>
<evidence type="ECO:0000256" key="8">
    <source>
        <dbReference type="ARBA" id="ARBA00023146"/>
    </source>
</evidence>
<protein>
    <recommendedName>
        <fullName evidence="3">tryptophan--tRNA ligase</fullName>
        <ecNumber evidence="3">6.1.1.2</ecNumber>
    </recommendedName>
    <alternativeName>
        <fullName evidence="9">Tryptophanyl-tRNA synthetase</fullName>
    </alternativeName>
</protein>
<dbReference type="GO" id="GO:0009507">
    <property type="term" value="C:chloroplast"/>
    <property type="evidence" value="ECO:0007669"/>
    <property type="project" value="TreeGrafter"/>
</dbReference>
<dbReference type="CDD" id="cd00806">
    <property type="entry name" value="TrpRS_core"/>
    <property type="match status" value="1"/>
</dbReference>
<dbReference type="Proteomes" id="UP000256970">
    <property type="component" value="Unassembled WGS sequence"/>
</dbReference>
<sequence length="482" mass="52876">MLSSKHLRPVLQPCSSAGMPCGAQLAQAFRSRRQLHCSAATAEALTEPSTSAPGVAKTERRKRVLSGVQPTGQLHLGNYMGAIRNWVNLQEQYDTFYCVVDLHAITAPHDPVELRAATRSVAATYMAAGIDPAKASIFVQSHVTAHAELNWLLECVTPIGWLNRMIQFKEKARKQGEDVRAGLMTYPVLMAADILLYQADLVPVGEDQKQHLELTRDIAERMNGLYGGKKWKKRGGRGGNIFKVPEPLIPPAGARIMSLQDGSSKMSKSAENDASRINLTDSPDAIRNKVKRCKTDSFTHLEWDNAERPEATNLLTLYQLSTGKTKDEVLSDIEGKNWGAFKPMLADARILQMTITMTSNEEVLSDIEGKNWGAFKPMLAVALTHATATNTDIYMPLRCHCLQDEVLSDIEGKNWGAFKPMLADALIAHLEPIQSKYAAIMADPSHVDDVLDKGAAAAAETANATLNLVKDAMGFVVPKRVY</sequence>
<dbReference type="InterPro" id="IPR002305">
    <property type="entry name" value="aa-tRNA-synth_Ic"/>
</dbReference>
<evidence type="ECO:0000256" key="1">
    <source>
        <dbReference type="ARBA" id="ARBA00004173"/>
    </source>
</evidence>
<evidence type="ECO:0000256" key="7">
    <source>
        <dbReference type="ARBA" id="ARBA00022917"/>
    </source>
</evidence>
<dbReference type="GO" id="GO:0005739">
    <property type="term" value="C:mitochondrion"/>
    <property type="evidence" value="ECO:0007669"/>
    <property type="project" value="UniProtKB-SubCell"/>
</dbReference>
<evidence type="ECO:0000256" key="10">
    <source>
        <dbReference type="ARBA" id="ARBA00049929"/>
    </source>
</evidence>
<dbReference type="InterPro" id="IPR050203">
    <property type="entry name" value="Trp-tRNA_synthetase"/>
</dbReference>
<dbReference type="InterPro" id="IPR024109">
    <property type="entry name" value="Trp-tRNA-ligase_bac-type"/>
</dbReference>
<dbReference type="EMBL" id="FNXT01001361">
    <property type="protein sequence ID" value="SZX79304.1"/>
    <property type="molecule type" value="Genomic_DNA"/>
</dbReference>
<accession>A0A383WQ30</accession>
<evidence type="ECO:0000256" key="5">
    <source>
        <dbReference type="ARBA" id="ARBA00022741"/>
    </source>
</evidence>
<proteinExistence type="inferred from homology"/>
<dbReference type="NCBIfam" id="TIGR00233">
    <property type="entry name" value="trpS"/>
    <property type="match status" value="1"/>
</dbReference>
<name>A0A383WQ30_TETOB</name>
<evidence type="ECO:0000256" key="2">
    <source>
        <dbReference type="ARBA" id="ARBA00005594"/>
    </source>
</evidence>
<dbReference type="EC" id="6.1.1.2" evidence="3"/>
<keyword evidence="4 11" id="KW-0436">Ligase</keyword>
<dbReference type="Gene3D" id="3.40.50.620">
    <property type="entry name" value="HUPs"/>
    <property type="match status" value="1"/>
</dbReference>
<dbReference type="Pfam" id="PF00579">
    <property type="entry name" value="tRNA-synt_1b"/>
    <property type="match status" value="1"/>
</dbReference>
<evidence type="ECO:0000256" key="9">
    <source>
        <dbReference type="ARBA" id="ARBA00030268"/>
    </source>
</evidence>
<dbReference type="InterPro" id="IPR001412">
    <property type="entry name" value="aa-tRNA-synth_I_CS"/>
</dbReference>
<dbReference type="PRINTS" id="PR01039">
    <property type="entry name" value="TRNASYNTHTRP"/>
</dbReference>
<keyword evidence="8 11" id="KW-0030">Aminoacyl-tRNA synthetase</keyword>
<evidence type="ECO:0000313" key="13">
    <source>
        <dbReference type="Proteomes" id="UP000256970"/>
    </source>
</evidence>
<dbReference type="GO" id="GO:0006436">
    <property type="term" value="P:tryptophanyl-tRNA aminoacylation"/>
    <property type="evidence" value="ECO:0007669"/>
    <property type="project" value="InterPro"/>
</dbReference>
<organism evidence="12 13">
    <name type="scientific">Tetradesmus obliquus</name>
    <name type="common">Green alga</name>
    <name type="synonym">Acutodesmus obliquus</name>
    <dbReference type="NCBI Taxonomy" id="3088"/>
    <lineage>
        <taxon>Eukaryota</taxon>
        <taxon>Viridiplantae</taxon>
        <taxon>Chlorophyta</taxon>
        <taxon>core chlorophytes</taxon>
        <taxon>Chlorophyceae</taxon>
        <taxon>CS clade</taxon>
        <taxon>Sphaeropleales</taxon>
        <taxon>Scenedesmaceae</taxon>
        <taxon>Tetradesmus</taxon>
    </lineage>
</organism>
<reference evidence="12 13" key="1">
    <citation type="submission" date="2016-10" db="EMBL/GenBank/DDBJ databases">
        <authorList>
            <person name="Cai Z."/>
        </authorList>
    </citation>
    <scope>NUCLEOTIDE SEQUENCE [LARGE SCALE GENOMIC DNA]</scope>
</reference>
<evidence type="ECO:0000256" key="11">
    <source>
        <dbReference type="RuleBase" id="RU363036"/>
    </source>
</evidence>
<keyword evidence="13" id="KW-1185">Reference proteome</keyword>
<dbReference type="GO" id="GO:0004830">
    <property type="term" value="F:tryptophan-tRNA ligase activity"/>
    <property type="evidence" value="ECO:0007669"/>
    <property type="project" value="UniProtKB-EC"/>
</dbReference>
<dbReference type="PROSITE" id="PS00178">
    <property type="entry name" value="AA_TRNA_LIGASE_I"/>
    <property type="match status" value="1"/>
</dbReference>
<comment type="catalytic activity">
    <reaction evidence="10">
        <text>tRNA(Trp) + L-tryptophan + ATP = L-tryptophyl-tRNA(Trp) + AMP + diphosphate + H(+)</text>
        <dbReference type="Rhea" id="RHEA:24080"/>
        <dbReference type="Rhea" id="RHEA-COMP:9671"/>
        <dbReference type="Rhea" id="RHEA-COMP:9705"/>
        <dbReference type="ChEBI" id="CHEBI:15378"/>
        <dbReference type="ChEBI" id="CHEBI:30616"/>
        <dbReference type="ChEBI" id="CHEBI:33019"/>
        <dbReference type="ChEBI" id="CHEBI:57912"/>
        <dbReference type="ChEBI" id="CHEBI:78442"/>
        <dbReference type="ChEBI" id="CHEBI:78535"/>
        <dbReference type="ChEBI" id="CHEBI:456215"/>
        <dbReference type="EC" id="6.1.1.2"/>
    </reaction>
</comment>
<dbReference type="GO" id="GO:0009791">
    <property type="term" value="P:post-embryonic development"/>
    <property type="evidence" value="ECO:0007669"/>
    <property type="project" value="UniProtKB-ARBA"/>
</dbReference>
<dbReference type="InterPro" id="IPR014729">
    <property type="entry name" value="Rossmann-like_a/b/a_fold"/>
</dbReference>
<keyword evidence="7 11" id="KW-0648">Protein biosynthesis</keyword>
<evidence type="ECO:0000256" key="4">
    <source>
        <dbReference type="ARBA" id="ARBA00022598"/>
    </source>
</evidence>
<dbReference type="HAMAP" id="MF_00140_B">
    <property type="entry name" value="Trp_tRNA_synth_B"/>
    <property type="match status" value="1"/>
</dbReference>
<dbReference type="PANTHER" id="PTHR43766">
    <property type="entry name" value="TRYPTOPHAN--TRNA LIGASE, MITOCHONDRIAL"/>
    <property type="match status" value="1"/>
</dbReference>
<evidence type="ECO:0000256" key="6">
    <source>
        <dbReference type="ARBA" id="ARBA00022840"/>
    </source>
</evidence>
<keyword evidence="6 11" id="KW-0067">ATP-binding</keyword>